<evidence type="ECO:0000313" key="4">
    <source>
        <dbReference type="EMBL" id="OMP84694.1"/>
    </source>
</evidence>
<keyword evidence="1" id="KW-0732">Signal</keyword>
<feature type="chain" id="PRO_5010419474" description="Secreted protein" evidence="1">
    <location>
        <begin position="20"/>
        <end position="317"/>
    </location>
</feature>
<evidence type="ECO:0008006" key="8">
    <source>
        <dbReference type="Google" id="ProtNLM"/>
    </source>
</evidence>
<evidence type="ECO:0000313" key="5">
    <source>
        <dbReference type="Proteomes" id="UP000034182"/>
    </source>
</evidence>
<evidence type="ECO:0000256" key="1">
    <source>
        <dbReference type="SAM" id="SignalP"/>
    </source>
</evidence>
<evidence type="ECO:0000313" key="6">
    <source>
        <dbReference type="Proteomes" id="UP000190776"/>
    </source>
</evidence>
<reference evidence="3 5" key="1">
    <citation type="submission" date="2015-03" db="EMBL/GenBank/DDBJ databases">
        <authorList>
            <person name="Morales-Cruz A."/>
            <person name="Amrine K.C."/>
            <person name="Cantu D."/>
        </authorList>
    </citation>
    <scope>NUCLEOTIDE SEQUENCE [LARGE SCALE GENOMIC DNA]</scope>
    <source>
        <strain evidence="3">DS831</strain>
    </source>
</reference>
<reference evidence="4 6" key="3">
    <citation type="submission" date="2017-01" db="EMBL/GenBank/DDBJ databases">
        <title>Draft genome sequence of Diplodia seriata F98.1, a fungal species involved in grapevine trunk diseases.</title>
        <authorList>
            <person name="Robert-Siegwald G."/>
            <person name="Vallet J."/>
            <person name="Abou-Mansour E."/>
            <person name="Xu J."/>
            <person name="Rey P."/>
            <person name="Bertsch C."/>
            <person name="Rego C."/>
            <person name="Larignon P."/>
            <person name="Fontaine F."/>
            <person name="Lebrun M.-H."/>
        </authorList>
    </citation>
    <scope>NUCLEOTIDE SEQUENCE [LARGE SCALE GENOMIC DNA]</scope>
    <source>
        <strain evidence="4 6">F98.1</strain>
    </source>
</reference>
<dbReference type="Proteomes" id="UP000034182">
    <property type="component" value="Unassembled WGS sequence"/>
</dbReference>
<evidence type="ECO:0000313" key="7">
    <source>
        <dbReference type="Proteomes" id="UP001430584"/>
    </source>
</evidence>
<dbReference type="EMBL" id="LAQI01000077">
    <property type="protein sequence ID" value="KKY22508.1"/>
    <property type="molecule type" value="Genomic_DNA"/>
</dbReference>
<evidence type="ECO:0000313" key="3">
    <source>
        <dbReference type="EMBL" id="KKY22508.1"/>
    </source>
</evidence>
<evidence type="ECO:0000313" key="2">
    <source>
        <dbReference type="EMBL" id="KAL0260426.1"/>
    </source>
</evidence>
<dbReference type="EMBL" id="JAJVCZ030000004">
    <property type="protein sequence ID" value="KAL0260426.1"/>
    <property type="molecule type" value="Genomic_DNA"/>
</dbReference>
<dbReference type="OrthoDB" id="10010954at2759"/>
<dbReference type="EMBL" id="MSZU01000087">
    <property type="protein sequence ID" value="OMP84694.1"/>
    <property type="molecule type" value="Genomic_DNA"/>
</dbReference>
<dbReference type="Proteomes" id="UP001430584">
    <property type="component" value="Unassembled WGS sequence"/>
</dbReference>
<sequence>MWSSILVICSMLLAGFVSAIDGSHPALTARQDYGSPDTRANFTLDELYKLQVRFWDNFVYNNTAQAASINSTLLAPDVLGRVDVTRGFDGQELNTEYLFGLFANLANQNSSSSTLLGVPVSYNIIHFAGTQDISSAATIVFFKNAIFGTFPVEIDSWITWNEQGQIWQYDATYRWFANLLDATIDAAASRNHSTYDATVAALADALASSICNTAQQHCTTPETQQYASFDECHATLTQQKRFGKPYELGGDTLLCRMVHENMVPLRPEVHCPHIGPGGGGMCVDDLQYAQRVLQEYYTHAPMVPEGYESGNASVDAW</sequence>
<gene>
    <name evidence="4" type="ORF">BK809_0001797</name>
    <name evidence="2" type="ORF">SLS55_004113</name>
    <name evidence="3" type="ORF">UCDDS831_g03673</name>
</gene>
<name>A0A0G2GFU4_9PEZI</name>
<reference evidence="2 7" key="4">
    <citation type="submission" date="2024-02" db="EMBL/GenBank/DDBJ databases">
        <title>De novo assembly and annotation of 12 fungi associated with fruit tree decline syndrome in Ontario, Canada.</title>
        <authorList>
            <person name="Sulman M."/>
            <person name="Ellouze W."/>
            <person name="Ilyukhin E."/>
        </authorList>
    </citation>
    <scope>NUCLEOTIDE SEQUENCE [LARGE SCALE GENOMIC DNA]</scope>
    <source>
        <strain evidence="2 7">FDS-637</strain>
    </source>
</reference>
<dbReference type="Proteomes" id="UP000190776">
    <property type="component" value="Unassembled WGS sequence"/>
</dbReference>
<protein>
    <recommendedName>
        <fullName evidence="8">Secreted protein</fullName>
    </recommendedName>
</protein>
<feature type="signal peptide" evidence="1">
    <location>
        <begin position="1"/>
        <end position="19"/>
    </location>
</feature>
<organism evidence="3 5">
    <name type="scientific">Diplodia seriata</name>
    <dbReference type="NCBI Taxonomy" id="420778"/>
    <lineage>
        <taxon>Eukaryota</taxon>
        <taxon>Fungi</taxon>
        <taxon>Dikarya</taxon>
        <taxon>Ascomycota</taxon>
        <taxon>Pezizomycotina</taxon>
        <taxon>Dothideomycetes</taxon>
        <taxon>Dothideomycetes incertae sedis</taxon>
        <taxon>Botryosphaeriales</taxon>
        <taxon>Botryosphaeriaceae</taxon>
        <taxon>Diplodia</taxon>
    </lineage>
</organism>
<reference evidence="3 5" key="2">
    <citation type="submission" date="2015-05" db="EMBL/GenBank/DDBJ databases">
        <title>Distinctive expansion of gene families associated with plant cell wall degradation and secondary metabolism in the genomes of grapevine trunk pathogens.</title>
        <authorList>
            <person name="Lawrence D.P."/>
            <person name="Travadon R."/>
            <person name="Rolshausen P.E."/>
            <person name="Baumgartner K."/>
        </authorList>
    </citation>
    <scope>NUCLEOTIDE SEQUENCE [LARGE SCALE GENOMIC DNA]</scope>
    <source>
        <strain evidence="3">DS831</strain>
    </source>
</reference>
<comment type="caution">
    <text evidence="3">The sequence shown here is derived from an EMBL/GenBank/DDBJ whole genome shotgun (WGS) entry which is preliminary data.</text>
</comment>
<dbReference type="AlphaFoldDB" id="A0A0G2GFU4"/>
<proteinExistence type="predicted"/>
<accession>A0A0G2GFU4</accession>
<keyword evidence="7" id="KW-1185">Reference proteome</keyword>